<feature type="region of interest" description="Disordered" evidence="3">
    <location>
        <begin position="1"/>
        <end position="37"/>
    </location>
</feature>
<dbReference type="GO" id="GO:0005886">
    <property type="term" value="C:plasma membrane"/>
    <property type="evidence" value="ECO:0007669"/>
    <property type="project" value="TreeGrafter"/>
</dbReference>
<accession>A0AAP0S5C4</accession>
<evidence type="ECO:0008006" key="7">
    <source>
        <dbReference type="Google" id="ProtNLM"/>
    </source>
</evidence>
<reference evidence="5 6" key="1">
    <citation type="journal article" date="2024" name="Plant J.">
        <title>Genome sequences and population genomics reveal climatic adaptation and genomic divergence between two closely related sweetgum species.</title>
        <authorList>
            <person name="Xu W.Q."/>
            <person name="Ren C.Q."/>
            <person name="Zhang X.Y."/>
            <person name="Comes H.P."/>
            <person name="Liu X.H."/>
            <person name="Li Y.G."/>
            <person name="Kettle C.J."/>
            <person name="Jalonen R."/>
            <person name="Gaisberger H."/>
            <person name="Ma Y.Z."/>
            <person name="Qiu Y.X."/>
        </authorList>
    </citation>
    <scope>NUCLEOTIDE SEQUENCE [LARGE SCALE GENOMIC DNA]</scope>
    <source>
        <strain evidence="5">Hangzhou</strain>
    </source>
</reference>
<protein>
    <recommendedName>
        <fullName evidence="7">Late embryogenesis abundant protein LEA-2 subgroup domain-containing protein</fullName>
    </recommendedName>
</protein>
<keyword evidence="4" id="KW-0812">Transmembrane</keyword>
<gene>
    <name evidence="5" type="ORF">L1049_016251</name>
</gene>
<keyword evidence="6" id="KW-1185">Reference proteome</keyword>
<evidence type="ECO:0000256" key="2">
    <source>
        <dbReference type="ARBA" id="ARBA00023136"/>
    </source>
</evidence>
<evidence type="ECO:0000256" key="4">
    <source>
        <dbReference type="SAM" id="Phobius"/>
    </source>
</evidence>
<dbReference type="PANTHER" id="PTHR31234">
    <property type="entry name" value="LATE EMBRYOGENESIS ABUNDANT (LEA) HYDROXYPROLINE-RICH GLYCOPROTEIN FAMILY"/>
    <property type="match status" value="1"/>
</dbReference>
<comment type="subcellular location">
    <subcellularLocation>
        <location evidence="1">Membrane</location>
    </subcellularLocation>
</comment>
<feature type="compositionally biased region" description="Polar residues" evidence="3">
    <location>
        <begin position="25"/>
        <end position="37"/>
    </location>
</feature>
<evidence type="ECO:0000256" key="3">
    <source>
        <dbReference type="SAM" id="MobiDB-lite"/>
    </source>
</evidence>
<keyword evidence="2 4" id="KW-0472">Membrane</keyword>
<sequence length="293" mass="32834">MAQSPTRSSPQSARLRSNPLPYPPTTSKYSSHSHPNGNTFVPRRRASYYISQPTPLDFEEEDDDSIIIVRAVVYVIFLVALALSSAVVTTKVLTTPILPQIRVVSLSVTNFTVSSESGMIKANWNVTVQVFNPNNRFKAEMNKIDIYVNYKGVTLLRAEGRAFKMEQNKNHSLRANLLRKNGNGTEYHLVENEVVKEMEKDRKSGAVSFGLVMEMGINYDVDGVVNREYYAKGACEGLKVRFKTAATRSGKFINDSENLKMEKQLAQKISEDRKSGTVVFTVSRPHQKPKAHG</sequence>
<feature type="transmembrane region" description="Helical" evidence="4">
    <location>
        <begin position="67"/>
        <end position="88"/>
    </location>
</feature>
<feature type="compositionally biased region" description="Polar residues" evidence="3">
    <location>
        <begin position="1"/>
        <end position="15"/>
    </location>
</feature>
<dbReference type="AlphaFoldDB" id="A0AAP0S5C4"/>
<evidence type="ECO:0000313" key="5">
    <source>
        <dbReference type="EMBL" id="KAK9287809.1"/>
    </source>
</evidence>
<dbReference type="EMBL" id="JBBPBK010000003">
    <property type="protein sequence ID" value="KAK9287809.1"/>
    <property type="molecule type" value="Genomic_DNA"/>
</dbReference>
<evidence type="ECO:0000313" key="6">
    <source>
        <dbReference type="Proteomes" id="UP001415857"/>
    </source>
</evidence>
<evidence type="ECO:0000256" key="1">
    <source>
        <dbReference type="ARBA" id="ARBA00004370"/>
    </source>
</evidence>
<comment type="caution">
    <text evidence="5">The sequence shown here is derived from an EMBL/GenBank/DDBJ whole genome shotgun (WGS) entry which is preliminary data.</text>
</comment>
<dbReference type="GO" id="GO:0098542">
    <property type="term" value="P:defense response to other organism"/>
    <property type="evidence" value="ECO:0007669"/>
    <property type="project" value="InterPro"/>
</dbReference>
<name>A0AAP0S5C4_LIQFO</name>
<dbReference type="Proteomes" id="UP001415857">
    <property type="component" value="Unassembled WGS sequence"/>
</dbReference>
<dbReference type="InterPro" id="IPR044839">
    <property type="entry name" value="NDR1-like"/>
</dbReference>
<keyword evidence="4" id="KW-1133">Transmembrane helix</keyword>
<dbReference type="PANTHER" id="PTHR31234:SF2">
    <property type="entry name" value="OS05G0199100 PROTEIN"/>
    <property type="match status" value="1"/>
</dbReference>
<proteinExistence type="predicted"/>
<organism evidence="5 6">
    <name type="scientific">Liquidambar formosana</name>
    <name type="common">Formosan gum</name>
    <dbReference type="NCBI Taxonomy" id="63359"/>
    <lineage>
        <taxon>Eukaryota</taxon>
        <taxon>Viridiplantae</taxon>
        <taxon>Streptophyta</taxon>
        <taxon>Embryophyta</taxon>
        <taxon>Tracheophyta</taxon>
        <taxon>Spermatophyta</taxon>
        <taxon>Magnoliopsida</taxon>
        <taxon>eudicotyledons</taxon>
        <taxon>Gunneridae</taxon>
        <taxon>Pentapetalae</taxon>
        <taxon>Saxifragales</taxon>
        <taxon>Altingiaceae</taxon>
        <taxon>Liquidambar</taxon>
    </lineage>
</organism>